<proteinExistence type="predicted"/>
<dbReference type="Proteomes" id="UP000887116">
    <property type="component" value="Unassembled WGS sequence"/>
</dbReference>
<keyword evidence="2" id="KW-1185">Reference proteome</keyword>
<dbReference type="AlphaFoldDB" id="A0A8X6HBX8"/>
<organism evidence="1 2">
    <name type="scientific">Trichonephila clavata</name>
    <name type="common">Joro spider</name>
    <name type="synonym">Nephila clavata</name>
    <dbReference type="NCBI Taxonomy" id="2740835"/>
    <lineage>
        <taxon>Eukaryota</taxon>
        <taxon>Metazoa</taxon>
        <taxon>Ecdysozoa</taxon>
        <taxon>Arthropoda</taxon>
        <taxon>Chelicerata</taxon>
        <taxon>Arachnida</taxon>
        <taxon>Araneae</taxon>
        <taxon>Araneomorphae</taxon>
        <taxon>Entelegynae</taxon>
        <taxon>Araneoidea</taxon>
        <taxon>Nephilidae</taxon>
        <taxon>Trichonephila</taxon>
    </lineage>
</organism>
<evidence type="ECO:0000313" key="2">
    <source>
        <dbReference type="Proteomes" id="UP000887116"/>
    </source>
</evidence>
<gene>
    <name evidence="1" type="ORF">TNCT_691771</name>
</gene>
<dbReference type="PANTHER" id="PTHR38681">
    <property type="entry name" value="RETROVIRUS-RELATED POL POLYPROTEIN FROM TRANSPOSON 412-LIKE PROTEIN-RELATED"/>
    <property type="match status" value="1"/>
</dbReference>
<dbReference type="OrthoDB" id="6515561at2759"/>
<reference evidence="1" key="1">
    <citation type="submission" date="2020-07" db="EMBL/GenBank/DDBJ databases">
        <title>Multicomponent nature underlies the extraordinary mechanical properties of spider dragline silk.</title>
        <authorList>
            <person name="Kono N."/>
            <person name="Nakamura H."/>
            <person name="Mori M."/>
            <person name="Yoshida Y."/>
            <person name="Ohtoshi R."/>
            <person name="Malay A.D."/>
            <person name="Moran D.A.P."/>
            <person name="Tomita M."/>
            <person name="Numata K."/>
            <person name="Arakawa K."/>
        </authorList>
    </citation>
    <scope>NUCLEOTIDE SEQUENCE</scope>
</reference>
<dbReference type="PANTHER" id="PTHR38681:SF1">
    <property type="entry name" value="RETROVIRUS-RELATED POL POLYPROTEIN FROM TRANSPOSON 412-LIKE PROTEIN"/>
    <property type="match status" value="1"/>
</dbReference>
<dbReference type="EMBL" id="BMAO01037838">
    <property type="protein sequence ID" value="GFR20533.1"/>
    <property type="molecule type" value="Genomic_DNA"/>
</dbReference>
<protein>
    <submittedName>
        <fullName evidence="1">Uncharacterized protein</fullName>
    </submittedName>
</protein>
<name>A0A8X6HBX8_TRICU</name>
<sequence length="95" mass="10850">MCTHVFVSRDSVPQPLQSPYDGPYPIVKRSGKLYKVNIEGKPTSISIDKLRLAFIHNSDNTPLHINKSELETKSSLRQTYSSCRVHFPDYFISSH</sequence>
<evidence type="ECO:0000313" key="1">
    <source>
        <dbReference type="EMBL" id="GFR20533.1"/>
    </source>
</evidence>
<comment type="caution">
    <text evidence="1">The sequence shown here is derived from an EMBL/GenBank/DDBJ whole genome shotgun (WGS) entry which is preliminary data.</text>
</comment>
<accession>A0A8X6HBX8</accession>